<comment type="caution">
    <text evidence="7">The sequence shown here is derived from an EMBL/GenBank/DDBJ whole genome shotgun (WGS) entry which is preliminary data.</text>
</comment>
<keyword evidence="3 5" id="KW-1133">Transmembrane helix</keyword>
<reference evidence="7" key="1">
    <citation type="journal article" date="2020" name="Fungal Divers.">
        <title>Resolving the Mortierellaceae phylogeny through synthesis of multi-gene phylogenetics and phylogenomics.</title>
        <authorList>
            <person name="Vandepol N."/>
            <person name="Liber J."/>
            <person name="Desiro A."/>
            <person name="Na H."/>
            <person name="Kennedy M."/>
            <person name="Barry K."/>
            <person name="Grigoriev I.V."/>
            <person name="Miller A.N."/>
            <person name="O'Donnell K."/>
            <person name="Stajich J.E."/>
            <person name="Bonito G."/>
        </authorList>
    </citation>
    <scope>NUCLEOTIDE SEQUENCE</scope>
    <source>
        <strain evidence="7">KOD1015</strain>
    </source>
</reference>
<evidence type="ECO:0000256" key="5">
    <source>
        <dbReference type="SAM" id="Phobius"/>
    </source>
</evidence>
<protein>
    <recommendedName>
        <fullName evidence="6">TLC domain-containing protein</fullName>
    </recommendedName>
</protein>
<dbReference type="AlphaFoldDB" id="A0A9P6FV91"/>
<evidence type="ECO:0000256" key="1">
    <source>
        <dbReference type="ARBA" id="ARBA00004141"/>
    </source>
</evidence>
<feature type="transmembrane region" description="Helical" evidence="5">
    <location>
        <begin position="92"/>
        <end position="114"/>
    </location>
</feature>
<feature type="domain" description="TLC" evidence="6">
    <location>
        <begin position="6"/>
        <end position="141"/>
    </location>
</feature>
<dbReference type="GO" id="GO:0005783">
    <property type="term" value="C:endoplasmic reticulum"/>
    <property type="evidence" value="ECO:0007669"/>
    <property type="project" value="TreeGrafter"/>
</dbReference>
<evidence type="ECO:0000256" key="2">
    <source>
        <dbReference type="ARBA" id="ARBA00022692"/>
    </source>
</evidence>
<dbReference type="Proteomes" id="UP000780801">
    <property type="component" value="Unassembled WGS sequence"/>
</dbReference>
<evidence type="ECO:0000313" key="7">
    <source>
        <dbReference type="EMBL" id="KAF9582223.1"/>
    </source>
</evidence>
<dbReference type="EMBL" id="JAABOA010001132">
    <property type="protein sequence ID" value="KAF9582223.1"/>
    <property type="molecule type" value="Genomic_DNA"/>
</dbReference>
<dbReference type="GO" id="GO:0055088">
    <property type="term" value="P:lipid homeostasis"/>
    <property type="evidence" value="ECO:0007669"/>
    <property type="project" value="TreeGrafter"/>
</dbReference>
<name>A0A9P6FV91_9FUNG</name>
<sequence>MENFPRETWSSTISAGYFVGYCFGDLVLGLIHYREYTDPVSGWIHHIVYACLVYRLAITKQLSFFLVCGAPLELSTVFLAGGHMFPHLRDDFWFPVSFFFSRIVFVTLMAHEMIFNVVTPPGGTTIYVLALFMHVYWLHLYLRGRKRRVQRRKKALEQEQQTQREAMLTNGHGQKVIISKTTTTTTIVSEGAVAAYSSSVARHSEGTFQLRIKNQQTQPTQ</sequence>
<gene>
    <name evidence="7" type="ORF">BGW38_000489</name>
</gene>
<organism evidence="7 8">
    <name type="scientific">Lunasporangiospora selenospora</name>
    <dbReference type="NCBI Taxonomy" id="979761"/>
    <lineage>
        <taxon>Eukaryota</taxon>
        <taxon>Fungi</taxon>
        <taxon>Fungi incertae sedis</taxon>
        <taxon>Mucoromycota</taxon>
        <taxon>Mortierellomycotina</taxon>
        <taxon>Mortierellomycetes</taxon>
        <taxon>Mortierellales</taxon>
        <taxon>Mortierellaceae</taxon>
        <taxon>Lunasporangiospora</taxon>
    </lineage>
</organism>
<dbReference type="PANTHER" id="PTHR13439">
    <property type="entry name" value="CT120 PROTEIN"/>
    <property type="match status" value="1"/>
</dbReference>
<dbReference type="OrthoDB" id="341353at2759"/>
<evidence type="ECO:0000259" key="6">
    <source>
        <dbReference type="Pfam" id="PF03798"/>
    </source>
</evidence>
<dbReference type="GO" id="GO:0016020">
    <property type="term" value="C:membrane"/>
    <property type="evidence" value="ECO:0007669"/>
    <property type="project" value="UniProtKB-SubCell"/>
</dbReference>
<keyword evidence="4 5" id="KW-0472">Membrane</keyword>
<proteinExistence type="predicted"/>
<evidence type="ECO:0000313" key="8">
    <source>
        <dbReference type="Proteomes" id="UP000780801"/>
    </source>
</evidence>
<feature type="transmembrane region" description="Helical" evidence="5">
    <location>
        <begin position="126"/>
        <end position="144"/>
    </location>
</feature>
<feature type="transmembrane region" description="Helical" evidence="5">
    <location>
        <begin position="64"/>
        <end position="85"/>
    </location>
</feature>
<accession>A0A9P6FV91</accession>
<keyword evidence="8" id="KW-1185">Reference proteome</keyword>
<dbReference type="InterPro" id="IPR050846">
    <property type="entry name" value="TLCD"/>
</dbReference>
<evidence type="ECO:0000256" key="4">
    <source>
        <dbReference type="ARBA" id="ARBA00023136"/>
    </source>
</evidence>
<feature type="transmembrane region" description="Helical" evidence="5">
    <location>
        <begin position="40"/>
        <end position="58"/>
    </location>
</feature>
<dbReference type="InterPro" id="IPR006634">
    <property type="entry name" value="TLC-dom"/>
</dbReference>
<comment type="subcellular location">
    <subcellularLocation>
        <location evidence="1">Membrane</location>
        <topology evidence="1">Multi-pass membrane protein</topology>
    </subcellularLocation>
</comment>
<evidence type="ECO:0000256" key="3">
    <source>
        <dbReference type="ARBA" id="ARBA00022989"/>
    </source>
</evidence>
<dbReference type="Pfam" id="PF03798">
    <property type="entry name" value="TRAM_LAG1_CLN8"/>
    <property type="match status" value="1"/>
</dbReference>
<dbReference type="PANTHER" id="PTHR13439:SF72">
    <property type="entry name" value="TLC DOMAIN-CONTAINING PROTEIN"/>
    <property type="match status" value="1"/>
</dbReference>
<feature type="transmembrane region" description="Helical" evidence="5">
    <location>
        <begin position="12"/>
        <end position="33"/>
    </location>
</feature>
<keyword evidence="2 5" id="KW-0812">Transmembrane</keyword>